<dbReference type="InParanoid" id="A7AUX5"/>
<evidence type="ECO:0000313" key="3">
    <source>
        <dbReference type="EMBL" id="EDO05601.1"/>
    </source>
</evidence>
<dbReference type="Pfam" id="PF23479">
    <property type="entry name" value="Microp_apicomplexa"/>
    <property type="match status" value="1"/>
</dbReference>
<feature type="chain" id="PRO_5002706985" evidence="2">
    <location>
        <begin position="17"/>
        <end position="144"/>
    </location>
</feature>
<evidence type="ECO:0000256" key="2">
    <source>
        <dbReference type="SAM" id="SignalP"/>
    </source>
</evidence>
<reference evidence="4" key="3">
    <citation type="journal article" date="2021" name="Int. J. Parasitol.">
        <title>Comparative analysis of gene expression between Babesia bovis blood stages and kinetes allowed by improved genome annotation.</title>
        <authorList>
            <person name="Ueti M.W."/>
            <person name="Johnson W.C."/>
            <person name="Kappmeyer L.S."/>
            <person name="Herndon D.R."/>
            <person name="Mousel M.R."/>
            <person name="Reif K.E."/>
            <person name="Taus N.S."/>
            <person name="Ifeonu O.O."/>
            <person name="Silva J.C."/>
            <person name="Suarez C.E."/>
            <person name="Brayton K.A."/>
        </authorList>
    </citation>
    <scope>NUCLEOTIDE SEQUENCE [LARGE SCALE GENOMIC DNA]</scope>
</reference>
<comment type="caution">
    <text evidence="3">The sequence shown here is derived from an EMBL/GenBank/DDBJ whole genome shotgun (WGS) entry which is preliminary data.</text>
</comment>
<keyword evidence="1" id="KW-1133">Transmembrane helix</keyword>
<sequence length="144" mass="15807">MLVYPVLVLALGTLWPLDWTPTRLGSLSPVTGHYHGTTWAMAEKVTGGDDPEDVVKNLKDAPKGSDGWFTKLAKEWDLVDQNGKFHWGFHVVLFLLMVIFGVMAVGFIGWGFGDNKVIYGMLVALLGVGIFVGLGIAMKVTNKW</sequence>
<accession>A7AUX5</accession>
<feature type="transmembrane region" description="Helical" evidence="1">
    <location>
        <begin position="118"/>
        <end position="138"/>
    </location>
</feature>
<dbReference type="EMBL" id="AAXT01000004">
    <property type="protein sequence ID" value="EDO05601.1"/>
    <property type="molecule type" value="Genomic_DNA"/>
</dbReference>
<keyword evidence="1" id="KW-0472">Membrane</keyword>
<dbReference type="VEuPathDB" id="PiroplasmaDB:BBOV_IV000010"/>
<evidence type="ECO:0000313" key="4">
    <source>
        <dbReference type="Proteomes" id="UP000002173"/>
    </source>
</evidence>
<dbReference type="KEGG" id="bbo:BBOV_IV000010"/>
<organism evidence="3 4">
    <name type="scientific">Babesia bovis</name>
    <dbReference type="NCBI Taxonomy" id="5865"/>
    <lineage>
        <taxon>Eukaryota</taxon>
        <taxon>Sar</taxon>
        <taxon>Alveolata</taxon>
        <taxon>Apicomplexa</taxon>
        <taxon>Aconoidasida</taxon>
        <taxon>Piroplasmida</taxon>
        <taxon>Babesiidae</taxon>
        <taxon>Babesia</taxon>
    </lineage>
</organism>
<keyword evidence="1" id="KW-0812">Transmembrane</keyword>
<dbReference type="RefSeq" id="XP_001609169.1">
    <property type="nucleotide sequence ID" value="XM_001609119.1"/>
</dbReference>
<feature type="transmembrane region" description="Helical" evidence="1">
    <location>
        <begin position="91"/>
        <end position="112"/>
    </location>
</feature>
<name>A7AUX5_BABBO</name>
<reference evidence="3 4" key="1">
    <citation type="journal article" date="2007" name="PLoS Pathog.">
        <title>Genome sequence of Babesia bovis and comparative analysis of apicomplexan hemoprotozoa.</title>
        <authorList>
            <person name="Brayton K.A."/>
            <person name="Lau A.O.T."/>
            <person name="Herndon D.R."/>
            <person name="Hannick L."/>
            <person name="Kappmeyer L.S."/>
            <person name="Berens S.J."/>
            <person name="Bidwell S.L."/>
            <person name="Brown W.C."/>
            <person name="Crabtree J."/>
            <person name="Fadrosh D."/>
            <person name="Feldblum T."/>
            <person name="Forberger H.A."/>
            <person name="Haas B.J."/>
            <person name="Howell J.M."/>
            <person name="Khouri H."/>
            <person name="Koo H."/>
            <person name="Mann D.J."/>
            <person name="Norimine J."/>
            <person name="Paulsen I.T."/>
            <person name="Radune D."/>
            <person name="Ren Q."/>
            <person name="Smith R.K. Jr."/>
            <person name="Suarez C.E."/>
            <person name="White O."/>
            <person name="Wortman J.R."/>
            <person name="Knowles D.P. Jr."/>
            <person name="McElwain T.F."/>
            <person name="Nene V.M."/>
        </authorList>
    </citation>
    <scope>NUCLEOTIDE SEQUENCE [LARGE SCALE GENOMIC DNA]</scope>
    <source>
        <strain evidence="3">T2Bo</strain>
    </source>
</reference>
<keyword evidence="2" id="KW-0732">Signal</keyword>
<evidence type="ECO:0000256" key="1">
    <source>
        <dbReference type="SAM" id="Phobius"/>
    </source>
</evidence>
<reference evidence="4" key="2">
    <citation type="journal article" date="2020" name="Data Brief">
        <title>Transcriptome dataset of Babesia bovis life stages within vertebrate and invertebrate hosts.</title>
        <authorList>
            <person name="Ueti M.W."/>
            <person name="Johnson W.C."/>
            <person name="Kappmeyer L.S."/>
            <person name="Herndon D.R."/>
            <person name="Mousel M.R."/>
            <person name="Reif K.E."/>
            <person name="Taus N.S."/>
            <person name="Ifeonu O.O."/>
            <person name="Silva J.C."/>
            <person name="Suarez C.E."/>
            <person name="Brayton K.A."/>
        </authorList>
    </citation>
    <scope>NUCLEOTIDE SEQUENCE [LARGE SCALE GENOMIC DNA]</scope>
</reference>
<proteinExistence type="predicted"/>
<gene>
    <name evidence="3" type="ORF">BBOV_IV000010</name>
</gene>
<keyword evidence="4" id="KW-1185">Reference proteome</keyword>
<dbReference type="AlphaFoldDB" id="A7AUX5"/>
<protein>
    <submittedName>
        <fullName evidence="3">Membrane protein, putative</fullName>
    </submittedName>
</protein>
<feature type="signal peptide" evidence="2">
    <location>
        <begin position="1"/>
        <end position="16"/>
    </location>
</feature>
<dbReference type="InterPro" id="IPR056317">
    <property type="entry name" value="Microp_apicomplexa"/>
</dbReference>
<dbReference type="Proteomes" id="UP000002173">
    <property type="component" value="Unassembled WGS sequence"/>
</dbReference>
<dbReference type="GeneID" id="5477753"/>